<keyword evidence="3" id="KW-1185">Reference proteome</keyword>
<evidence type="ECO:0000313" key="3">
    <source>
        <dbReference type="Proteomes" id="UP000037035"/>
    </source>
</evidence>
<dbReference type="VEuPathDB" id="FungiDB:VP01_8977g1"/>
<sequence>YHKECEFGDSQHVIFSGPQKIHHVGEVADICARHHVLVLFLPPYTPDFNRIKKEKSFLKQKLQQHNKQLPKEFSACLITWQSWHSSQNSTEIE</sequence>
<feature type="non-terminal residue" evidence="2">
    <location>
        <position position="1"/>
    </location>
</feature>
<feature type="domain" description="Tc1-like transposase DDE" evidence="1">
    <location>
        <begin position="19"/>
        <end position="66"/>
    </location>
</feature>
<dbReference type="Pfam" id="PF13358">
    <property type="entry name" value="DDE_3"/>
    <property type="match status" value="1"/>
</dbReference>
<accession>A0A0L6U7W0</accession>
<evidence type="ECO:0000259" key="1">
    <source>
        <dbReference type="Pfam" id="PF13358"/>
    </source>
</evidence>
<dbReference type="Gene3D" id="3.30.420.10">
    <property type="entry name" value="Ribonuclease H-like superfamily/Ribonuclease H"/>
    <property type="match status" value="1"/>
</dbReference>
<gene>
    <name evidence="2" type="ORF">VP01_8977g1</name>
</gene>
<feature type="non-terminal residue" evidence="2">
    <location>
        <position position="93"/>
    </location>
</feature>
<dbReference type="InterPro" id="IPR038717">
    <property type="entry name" value="Tc1-like_DDE_dom"/>
</dbReference>
<dbReference type="Proteomes" id="UP000037035">
    <property type="component" value="Unassembled WGS sequence"/>
</dbReference>
<evidence type="ECO:0000313" key="2">
    <source>
        <dbReference type="EMBL" id="KNZ44633.1"/>
    </source>
</evidence>
<comment type="caution">
    <text evidence="2">The sequence shown here is derived from an EMBL/GenBank/DDBJ whole genome shotgun (WGS) entry which is preliminary data.</text>
</comment>
<dbReference type="InterPro" id="IPR036397">
    <property type="entry name" value="RNaseH_sf"/>
</dbReference>
<dbReference type="EMBL" id="LAVV01014578">
    <property type="protein sequence ID" value="KNZ44633.1"/>
    <property type="molecule type" value="Genomic_DNA"/>
</dbReference>
<dbReference type="OrthoDB" id="5153311at2759"/>
<name>A0A0L6U7W0_9BASI</name>
<dbReference type="AlphaFoldDB" id="A0A0L6U7W0"/>
<protein>
    <recommendedName>
        <fullName evidence="1">Tc1-like transposase DDE domain-containing protein</fullName>
    </recommendedName>
</protein>
<dbReference type="GO" id="GO:0003676">
    <property type="term" value="F:nucleic acid binding"/>
    <property type="evidence" value="ECO:0007669"/>
    <property type="project" value="InterPro"/>
</dbReference>
<proteinExistence type="predicted"/>
<reference evidence="2 3" key="1">
    <citation type="submission" date="2015-08" db="EMBL/GenBank/DDBJ databases">
        <title>Next Generation Sequencing and Analysis of the Genome of Puccinia sorghi L Schw, the Causal Agent of Maize Common Rust.</title>
        <authorList>
            <person name="Rochi L."/>
            <person name="Burguener G."/>
            <person name="Darino M."/>
            <person name="Turjanski A."/>
            <person name="Kreff E."/>
            <person name="Dieguez M.J."/>
            <person name="Sacco F."/>
        </authorList>
    </citation>
    <scope>NUCLEOTIDE SEQUENCE [LARGE SCALE GENOMIC DNA]</scope>
    <source>
        <strain evidence="2 3">RO10H11247</strain>
    </source>
</reference>
<organism evidence="2 3">
    <name type="scientific">Puccinia sorghi</name>
    <dbReference type="NCBI Taxonomy" id="27349"/>
    <lineage>
        <taxon>Eukaryota</taxon>
        <taxon>Fungi</taxon>
        <taxon>Dikarya</taxon>
        <taxon>Basidiomycota</taxon>
        <taxon>Pucciniomycotina</taxon>
        <taxon>Pucciniomycetes</taxon>
        <taxon>Pucciniales</taxon>
        <taxon>Pucciniaceae</taxon>
        <taxon>Puccinia</taxon>
    </lineage>
</organism>